<evidence type="ECO:0000256" key="2">
    <source>
        <dbReference type="ARBA" id="ARBA00022692"/>
    </source>
</evidence>
<gene>
    <name evidence="8" type="ORF">BS50DRAFT_671492</name>
</gene>
<evidence type="ECO:0000256" key="6">
    <source>
        <dbReference type="SAM" id="Phobius"/>
    </source>
</evidence>
<evidence type="ECO:0000256" key="1">
    <source>
        <dbReference type="ARBA" id="ARBA00004167"/>
    </source>
</evidence>
<evidence type="ECO:0000313" key="9">
    <source>
        <dbReference type="Proteomes" id="UP000240883"/>
    </source>
</evidence>
<dbReference type="STRING" id="1448308.A0A2T2PCC3"/>
<sequence>MYMLMRFALCLSCFILIAFGSDITVFQDLACKTSLRGLDTANGYPDGLCQPLGPNLKSFQIVGLDEGCVVTLYGPNTNELTCSADIKIVAEKAACYNSSWVYYSIDNCLPPSSTTVKLPTLTPTNISPSDTPQNTDGTSPQPSSSTGVIVGGVVGGVSSLVIIGLVALLFVRRRRKHLQSAPPTPPPKYELSSEQAVYEARYRERARQEELWSADAVTEIGRNSLYIPPAELAGDAVLGEDKKGLKPILGAH</sequence>
<dbReference type="PANTHER" id="PTHR15549">
    <property type="entry name" value="PAIRED IMMUNOGLOBULIN-LIKE TYPE 2 RECEPTOR"/>
    <property type="match status" value="1"/>
</dbReference>
<evidence type="ECO:0000256" key="5">
    <source>
        <dbReference type="SAM" id="MobiDB-lite"/>
    </source>
</evidence>
<dbReference type="InterPro" id="IPR051694">
    <property type="entry name" value="Immunoregulatory_rcpt-like"/>
</dbReference>
<proteinExistence type="predicted"/>
<keyword evidence="3 6" id="KW-1133">Transmembrane helix</keyword>
<keyword evidence="9" id="KW-1185">Reference proteome</keyword>
<dbReference type="CDD" id="cd12087">
    <property type="entry name" value="TM_EGFR-like"/>
    <property type="match status" value="1"/>
</dbReference>
<feature type="chain" id="PRO_5015762064" evidence="7">
    <location>
        <begin position="21"/>
        <end position="252"/>
    </location>
</feature>
<evidence type="ECO:0000256" key="3">
    <source>
        <dbReference type="ARBA" id="ARBA00022989"/>
    </source>
</evidence>
<evidence type="ECO:0000256" key="7">
    <source>
        <dbReference type="SAM" id="SignalP"/>
    </source>
</evidence>
<keyword evidence="2 6" id="KW-0812">Transmembrane</keyword>
<evidence type="ECO:0000313" key="8">
    <source>
        <dbReference type="EMBL" id="PSN75307.1"/>
    </source>
</evidence>
<keyword evidence="7" id="KW-0732">Signal</keyword>
<comment type="subcellular location">
    <subcellularLocation>
        <location evidence="1">Membrane</location>
        <topology evidence="1">Single-pass membrane protein</topology>
    </subcellularLocation>
</comment>
<name>A0A2T2PCC3_CORCC</name>
<keyword evidence="4 6" id="KW-0472">Membrane</keyword>
<dbReference type="EMBL" id="KZ678128">
    <property type="protein sequence ID" value="PSN75307.1"/>
    <property type="molecule type" value="Genomic_DNA"/>
</dbReference>
<protein>
    <submittedName>
        <fullName evidence="8">Uncharacterized protein</fullName>
    </submittedName>
</protein>
<evidence type="ECO:0000256" key="4">
    <source>
        <dbReference type="ARBA" id="ARBA00023136"/>
    </source>
</evidence>
<organism evidence="8 9">
    <name type="scientific">Corynespora cassiicola Philippines</name>
    <dbReference type="NCBI Taxonomy" id="1448308"/>
    <lineage>
        <taxon>Eukaryota</taxon>
        <taxon>Fungi</taxon>
        <taxon>Dikarya</taxon>
        <taxon>Ascomycota</taxon>
        <taxon>Pezizomycotina</taxon>
        <taxon>Dothideomycetes</taxon>
        <taxon>Pleosporomycetidae</taxon>
        <taxon>Pleosporales</taxon>
        <taxon>Corynesporascaceae</taxon>
        <taxon>Corynespora</taxon>
    </lineage>
</organism>
<dbReference type="GO" id="GO:0016020">
    <property type="term" value="C:membrane"/>
    <property type="evidence" value="ECO:0007669"/>
    <property type="project" value="UniProtKB-SubCell"/>
</dbReference>
<feature type="transmembrane region" description="Helical" evidence="6">
    <location>
        <begin position="148"/>
        <end position="171"/>
    </location>
</feature>
<feature type="compositionally biased region" description="Polar residues" evidence="5">
    <location>
        <begin position="119"/>
        <end position="142"/>
    </location>
</feature>
<accession>A0A2T2PCC3</accession>
<dbReference type="GO" id="GO:0071944">
    <property type="term" value="C:cell periphery"/>
    <property type="evidence" value="ECO:0007669"/>
    <property type="project" value="UniProtKB-ARBA"/>
</dbReference>
<dbReference type="AlphaFoldDB" id="A0A2T2PCC3"/>
<dbReference type="OrthoDB" id="4157427at2759"/>
<dbReference type="Proteomes" id="UP000240883">
    <property type="component" value="Unassembled WGS sequence"/>
</dbReference>
<reference evidence="8 9" key="1">
    <citation type="journal article" date="2018" name="Front. Microbiol.">
        <title>Genome-Wide Analysis of Corynespora cassiicola Leaf Fall Disease Putative Effectors.</title>
        <authorList>
            <person name="Lopez D."/>
            <person name="Ribeiro S."/>
            <person name="Label P."/>
            <person name="Fumanal B."/>
            <person name="Venisse J.S."/>
            <person name="Kohler A."/>
            <person name="de Oliveira R.R."/>
            <person name="Labutti K."/>
            <person name="Lipzen A."/>
            <person name="Lail K."/>
            <person name="Bauer D."/>
            <person name="Ohm R.A."/>
            <person name="Barry K.W."/>
            <person name="Spatafora J."/>
            <person name="Grigoriev I.V."/>
            <person name="Martin F.M."/>
            <person name="Pujade-Renaud V."/>
        </authorList>
    </citation>
    <scope>NUCLEOTIDE SEQUENCE [LARGE SCALE GENOMIC DNA]</scope>
    <source>
        <strain evidence="8 9">Philippines</strain>
    </source>
</reference>
<dbReference type="PANTHER" id="PTHR15549:SF26">
    <property type="entry name" value="AXIAL BUDDING PATTERN PROTEIN 2-RELATED"/>
    <property type="match status" value="1"/>
</dbReference>
<feature type="signal peptide" evidence="7">
    <location>
        <begin position="1"/>
        <end position="20"/>
    </location>
</feature>
<feature type="region of interest" description="Disordered" evidence="5">
    <location>
        <begin position="119"/>
        <end position="145"/>
    </location>
</feature>